<keyword evidence="2" id="KW-0238">DNA-binding</keyword>
<dbReference type="InterPro" id="IPR036388">
    <property type="entry name" value="WH-like_DNA-bd_sf"/>
</dbReference>
<evidence type="ECO:0000256" key="2">
    <source>
        <dbReference type="ARBA" id="ARBA00023125"/>
    </source>
</evidence>
<dbReference type="Gene3D" id="1.10.10.10">
    <property type="entry name" value="Winged helix-like DNA-binding domain superfamily/Winged helix DNA-binding domain"/>
    <property type="match status" value="1"/>
</dbReference>
<sequence length="147" mass="16421">MPAEQASGRRAASGVRAPRKASLQECPVARTLQLIGEWWTVLIVRDAFAGLTRFDQFRRSLDISPAILAKRLQAMVDAGIMERRRYNEHPPRDEYLLTDSGRALRPVIAALRDWGEQHFGRDQIEAEEQEHAAACGAAGKKSGKRAQ</sequence>
<comment type="caution">
    <text evidence="5">The sequence shown here is derived from an EMBL/GenBank/DDBJ whole genome shotgun (WGS) entry which is preliminary data.</text>
</comment>
<proteinExistence type="predicted"/>
<evidence type="ECO:0000256" key="3">
    <source>
        <dbReference type="ARBA" id="ARBA00023163"/>
    </source>
</evidence>
<evidence type="ECO:0000313" key="6">
    <source>
        <dbReference type="Proteomes" id="UP000462435"/>
    </source>
</evidence>
<evidence type="ECO:0000256" key="1">
    <source>
        <dbReference type="ARBA" id="ARBA00023015"/>
    </source>
</evidence>
<dbReference type="InterPro" id="IPR002577">
    <property type="entry name" value="HTH_HxlR"/>
</dbReference>
<dbReference type="PANTHER" id="PTHR33204:SF18">
    <property type="entry name" value="TRANSCRIPTIONAL REGULATORY PROTEIN"/>
    <property type="match status" value="1"/>
</dbReference>
<dbReference type="AlphaFoldDB" id="A0A7V8JVZ8"/>
<dbReference type="GO" id="GO:0003677">
    <property type="term" value="F:DNA binding"/>
    <property type="evidence" value="ECO:0007669"/>
    <property type="project" value="UniProtKB-KW"/>
</dbReference>
<name>A0A7V8JVZ8_9BURK</name>
<accession>A0A7V8JVZ8</accession>
<evidence type="ECO:0000313" key="5">
    <source>
        <dbReference type="EMBL" id="KAF1047842.1"/>
    </source>
</evidence>
<protein>
    <submittedName>
        <fullName evidence="5">Putative HTH-type transcriptional regulator</fullName>
    </submittedName>
</protein>
<dbReference type="InterPro" id="IPR036390">
    <property type="entry name" value="WH_DNA-bd_sf"/>
</dbReference>
<keyword evidence="1" id="KW-0805">Transcription regulation</keyword>
<dbReference type="Proteomes" id="UP000462435">
    <property type="component" value="Unassembled WGS sequence"/>
</dbReference>
<evidence type="ECO:0000259" key="4">
    <source>
        <dbReference type="PROSITE" id="PS51118"/>
    </source>
</evidence>
<feature type="domain" description="HTH hxlR-type" evidence="4">
    <location>
        <begin position="26"/>
        <end position="123"/>
    </location>
</feature>
<reference evidence="6" key="1">
    <citation type="journal article" date="2020" name="MBio">
        <title>Horizontal gene transfer to a defensive symbiont with a reduced genome amongst a multipartite beetle microbiome.</title>
        <authorList>
            <person name="Waterworth S.C."/>
            <person name="Florez L.V."/>
            <person name="Rees E.R."/>
            <person name="Hertweck C."/>
            <person name="Kaltenpoth M."/>
            <person name="Kwan J.C."/>
        </authorList>
    </citation>
    <scope>NUCLEOTIDE SEQUENCE [LARGE SCALE GENOMIC DNA]</scope>
</reference>
<dbReference type="Pfam" id="PF01638">
    <property type="entry name" value="HxlR"/>
    <property type="match status" value="1"/>
</dbReference>
<dbReference type="EMBL" id="WNDX01000008">
    <property type="protein sequence ID" value="KAF1047842.1"/>
    <property type="molecule type" value="Genomic_DNA"/>
</dbReference>
<dbReference type="PROSITE" id="PS51118">
    <property type="entry name" value="HTH_HXLR"/>
    <property type="match status" value="1"/>
</dbReference>
<gene>
    <name evidence="5" type="ORF">GAK35_00462</name>
</gene>
<dbReference type="PANTHER" id="PTHR33204">
    <property type="entry name" value="TRANSCRIPTIONAL REGULATOR, MARR FAMILY"/>
    <property type="match status" value="1"/>
</dbReference>
<keyword evidence="3" id="KW-0804">Transcription</keyword>
<organism evidence="5 6">
    <name type="scientific">Herbaspirillum frisingense</name>
    <dbReference type="NCBI Taxonomy" id="92645"/>
    <lineage>
        <taxon>Bacteria</taxon>
        <taxon>Pseudomonadati</taxon>
        <taxon>Pseudomonadota</taxon>
        <taxon>Betaproteobacteria</taxon>
        <taxon>Burkholderiales</taxon>
        <taxon>Oxalobacteraceae</taxon>
        <taxon>Herbaspirillum</taxon>
    </lineage>
</organism>
<dbReference type="SUPFAM" id="SSF46785">
    <property type="entry name" value="Winged helix' DNA-binding domain"/>
    <property type="match status" value="1"/>
</dbReference>